<accession>A0A0N7KQP2</accession>
<dbReference type="EMBL" id="AP014965">
    <property type="protein sequence ID" value="BAT07770.1"/>
    <property type="molecule type" value="Genomic_DNA"/>
</dbReference>
<feature type="region of interest" description="Disordered" evidence="1">
    <location>
        <begin position="109"/>
        <end position="167"/>
    </location>
</feature>
<dbReference type="AlphaFoldDB" id="A0A0N7KQP2"/>
<gene>
    <name evidence="2" type="ordered locus">Os09g0371150</name>
    <name evidence="2" type="ORF">OSNPB_090371150</name>
</gene>
<feature type="compositionally biased region" description="Pro residues" evidence="1">
    <location>
        <begin position="157"/>
        <end position="167"/>
    </location>
</feature>
<dbReference type="PaxDb" id="39947-A0A0N7KQP2"/>
<reference evidence="3" key="1">
    <citation type="journal article" date="2005" name="Nature">
        <title>The map-based sequence of the rice genome.</title>
        <authorList>
            <consortium name="International rice genome sequencing project (IRGSP)"/>
            <person name="Matsumoto T."/>
            <person name="Wu J."/>
            <person name="Kanamori H."/>
            <person name="Katayose Y."/>
            <person name="Fujisawa M."/>
            <person name="Namiki N."/>
            <person name="Mizuno H."/>
            <person name="Yamamoto K."/>
            <person name="Antonio B.A."/>
            <person name="Baba T."/>
            <person name="Sakata K."/>
            <person name="Nagamura Y."/>
            <person name="Aoki H."/>
            <person name="Arikawa K."/>
            <person name="Arita K."/>
            <person name="Bito T."/>
            <person name="Chiden Y."/>
            <person name="Fujitsuka N."/>
            <person name="Fukunaka R."/>
            <person name="Hamada M."/>
            <person name="Harada C."/>
            <person name="Hayashi A."/>
            <person name="Hijishita S."/>
            <person name="Honda M."/>
            <person name="Hosokawa S."/>
            <person name="Ichikawa Y."/>
            <person name="Idonuma A."/>
            <person name="Iijima M."/>
            <person name="Ikeda M."/>
            <person name="Ikeno M."/>
            <person name="Ito K."/>
            <person name="Ito S."/>
            <person name="Ito T."/>
            <person name="Ito Y."/>
            <person name="Ito Y."/>
            <person name="Iwabuchi A."/>
            <person name="Kamiya K."/>
            <person name="Karasawa W."/>
            <person name="Kurita K."/>
            <person name="Katagiri S."/>
            <person name="Kikuta A."/>
            <person name="Kobayashi H."/>
            <person name="Kobayashi N."/>
            <person name="Machita K."/>
            <person name="Maehara T."/>
            <person name="Masukawa M."/>
            <person name="Mizubayashi T."/>
            <person name="Mukai Y."/>
            <person name="Nagasaki H."/>
            <person name="Nagata Y."/>
            <person name="Naito S."/>
            <person name="Nakashima M."/>
            <person name="Nakama Y."/>
            <person name="Nakamichi Y."/>
            <person name="Nakamura M."/>
            <person name="Meguro A."/>
            <person name="Negishi M."/>
            <person name="Ohta I."/>
            <person name="Ohta T."/>
            <person name="Okamoto M."/>
            <person name="Ono N."/>
            <person name="Saji S."/>
            <person name="Sakaguchi M."/>
            <person name="Sakai K."/>
            <person name="Shibata M."/>
            <person name="Shimokawa T."/>
            <person name="Song J."/>
            <person name="Takazaki Y."/>
            <person name="Terasawa K."/>
            <person name="Tsugane M."/>
            <person name="Tsuji K."/>
            <person name="Ueda S."/>
            <person name="Waki K."/>
            <person name="Yamagata H."/>
            <person name="Yamamoto M."/>
            <person name="Yamamoto S."/>
            <person name="Yamane H."/>
            <person name="Yoshiki S."/>
            <person name="Yoshihara R."/>
            <person name="Yukawa K."/>
            <person name="Zhong H."/>
            <person name="Yano M."/>
            <person name="Yuan Q."/>
            <person name="Ouyang S."/>
            <person name="Liu J."/>
            <person name="Jones K.M."/>
            <person name="Gansberger K."/>
            <person name="Moffat K."/>
            <person name="Hill J."/>
            <person name="Bera J."/>
            <person name="Fadrosh D."/>
            <person name="Jin S."/>
            <person name="Johri S."/>
            <person name="Kim M."/>
            <person name="Overton L."/>
            <person name="Reardon M."/>
            <person name="Tsitrin T."/>
            <person name="Vuong H."/>
            <person name="Weaver B."/>
            <person name="Ciecko A."/>
            <person name="Tallon L."/>
            <person name="Jackson J."/>
            <person name="Pai G."/>
            <person name="Aken S.V."/>
            <person name="Utterback T."/>
            <person name="Reidmuller S."/>
            <person name="Feldblyum T."/>
            <person name="Hsiao J."/>
            <person name="Zismann V."/>
            <person name="Iobst S."/>
            <person name="de Vazeille A.R."/>
            <person name="Buell C.R."/>
            <person name="Ying K."/>
            <person name="Li Y."/>
            <person name="Lu T."/>
            <person name="Huang Y."/>
            <person name="Zhao Q."/>
            <person name="Feng Q."/>
            <person name="Zhang L."/>
            <person name="Zhu J."/>
            <person name="Weng Q."/>
            <person name="Mu J."/>
            <person name="Lu Y."/>
            <person name="Fan D."/>
            <person name="Liu Y."/>
            <person name="Guan J."/>
            <person name="Zhang Y."/>
            <person name="Yu S."/>
            <person name="Liu X."/>
            <person name="Zhang Y."/>
            <person name="Hong G."/>
            <person name="Han B."/>
            <person name="Choisne N."/>
            <person name="Demange N."/>
            <person name="Orjeda G."/>
            <person name="Samain S."/>
            <person name="Cattolico L."/>
            <person name="Pelletier E."/>
            <person name="Couloux A."/>
            <person name="Segurens B."/>
            <person name="Wincker P."/>
            <person name="D'Hont A."/>
            <person name="Scarpelli C."/>
            <person name="Weissenbach J."/>
            <person name="Salanoubat M."/>
            <person name="Quetier F."/>
            <person name="Yu Y."/>
            <person name="Kim H.R."/>
            <person name="Rambo T."/>
            <person name="Currie J."/>
            <person name="Collura K."/>
            <person name="Luo M."/>
            <person name="Yang T."/>
            <person name="Ammiraju J.S.S."/>
            <person name="Engler F."/>
            <person name="Soderlund C."/>
            <person name="Wing R.A."/>
            <person name="Palmer L.E."/>
            <person name="de la Bastide M."/>
            <person name="Spiegel L."/>
            <person name="Nascimento L."/>
            <person name="Zutavern T."/>
            <person name="O'Shaughnessy A."/>
            <person name="Dike S."/>
            <person name="Dedhia N."/>
            <person name="Preston R."/>
            <person name="Balija V."/>
            <person name="McCombie W.R."/>
            <person name="Chow T."/>
            <person name="Chen H."/>
            <person name="Chung M."/>
            <person name="Chen C."/>
            <person name="Shaw J."/>
            <person name="Wu H."/>
            <person name="Hsiao K."/>
            <person name="Chao Y."/>
            <person name="Chu M."/>
            <person name="Cheng C."/>
            <person name="Hour A."/>
            <person name="Lee P."/>
            <person name="Lin S."/>
            <person name="Lin Y."/>
            <person name="Liou J."/>
            <person name="Liu S."/>
            <person name="Hsing Y."/>
            <person name="Raghuvanshi S."/>
            <person name="Mohanty A."/>
            <person name="Bharti A.K."/>
            <person name="Gaur A."/>
            <person name="Gupta V."/>
            <person name="Kumar D."/>
            <person name="Ravi V."/>
            <person name="Vij S."/>
            <person name="Kapur A."/>
            <person name="Khurana P."/>
            <person name="Khurana P."/>
            <person name="Khurana J.P."/>
            <person name="Tyagi A.K."/>
            <person name="Gaikwad K."/>
            <person name="Singh A."/>
            <person name="Dalal V."/>
            <person name="Srivastava S."/>
            <person name="Dixit A."/>
            <person name="Pal A.K."/>
            <person name="Ghazi I.A."/>
            <person name="Yadav M."/>
            <person name="Pandit A."/>
            <person name="Bhargava A."/>
            <person name="Sureshbabu K."/>
            <person name="Batra K."/>
            <person name="Sharma T.R."/>
            <person name="Mohapatra T."/>
            <person name="Singh N.K."/>
            <person name="Messing J."/>
            <person name="Nelson A.B."/>
            <person name="Fuks G."/>
            <person name="Kavchok S."/>
            <person name="Keizer G."/>
            <person name="Linton E."/>
            <person name="Llaca V."/>
            <person name="Song R."/>
            <person name="Tanyolac B."/>
            <person name="Young S."/>
            <person name="Ho-Il K."/>
            <person name="Hahn J.H."/>
            <person name="Sangsakoo G."/>
            <person name="Vanavichit A."/>
            <person name="de Mattos Luiz.A.T."/>
            <person name="Zimmer P.D."/>
            <person name="Malone G."/>
            <person name="Dellagostin O."/>
            <person name="de Oliveira A.C."/>
            <person name="Bevan M."/>
            <person name="Bancroft I."/>
            <person name="Minx P."/>
            <person name="Cordum H."/>
            <person name="Wilson R."/>
            <person name="Cheng Z."/>
            <person name="Jin W."/>
            <person name="Jiang J."/>
            <person name="Leong S.A."/>
            <person name="Iwama H."/>
            <person name="Gojobori T."/>
            <person name="Itoh T."/>
            <person name="Niimura Y."/>
            <person name="Fujii Y."/>
            <person name="Habara T."/>
            <person name="Sakai H."/>
            <person name="Sato Y."/>
            <person name="Wilson G."/>
            <person name="Kumar K."/>
            <person name="McCouch S."/>
            <person name="Juretic N."/>
            <person name="Hoen D."/>
            <person name="Wright S."/>
            <person name="Bruskiewich R."/>
            <person name="Bureau T."/>
            <person name="Miyao A."/>
            <person name="Hirochika H."/>
            <person name="Nishikawa T."/>
            <person name="Kadowaki K."/>
            <person name="Sugiura M."/>
            <person name="Burr B."/>
            <person name="Sasaki T."/>
        </authorList>
    </citation>
    <scope>NUCLEOTIDE SEQUENCE [LARGE SCALE GENOMIC DNA]</scope>
    <source>
        <strain evidence="3">cv. Nipponbare</strain>
    </source>
</reference>
<reference evidence="2 3" key="2">
    <citation type="journal article" date="2013" name="Plant Cell Physiol.">
        <title>Rice Annotation Project Database (RAP-DB): an integrative and interactive database for rice genomics.</title>
        <authorList>
            <person name="Sakai H."/>
            <person name="Lee S.S."/>
            <person name="Tanaka T."/>
            <person name="Numa H."/>
            <person name="Kim J."/>
            <person name="Kawahara Y."/>
            <person name="Wakimoto H."/>
            <person name="Yang C.C."/>
            <person name="Iwamoto M."/>
            <person name="Abe T."/>
            <person name="Yamada Y."/>
            <person name="Muto A."/>
            <person name="Inokuchi H."/>
            <person name="Ikemura T."/>
            <person name="Matsumoto T."/>
            <person name="Sasaki T."/>
            <person name="Itoh T."/>
        </authorList>
    </citation>
    <scope>NUCLEOTIDE SEQUENCE [LARGE SCALE GENOMIC DNA]</scope>
    <source>
        <strain evidence="3">cv. Nipponbare</strain>
    </source>
</reference>
<reference evidence="2 3" key="3">
    <citation type="journal article" date="2013" name="Rice">
        <title>Improvement of the Oryza sativa Nipponbare reference genome using next generation sequence and optical map data.</title>
        <authorList>
            <person name="Kawahara Y."/>
            <person name="de la Bastide M."/>
            <person name="Hamilton J.P."/>
            <person name="Kanamori H."/>
            <person name="McCombie W.R."/>
            <person name="Ouyang S."/>
            <person name="Schwartz D.C."/>
            <person name="Tanaka T."/>
            <person name="Wu J."/>
            <person name="Zhou S."/>
            <person name="Childs K.L."/>
            <person name="Davidson R.M."/>
            <person name="Lin H."/>
            <person name="Quesada-Ocampo L."/>
            <person name="Vaillancourt B."/>
            <person name="Sakai H."/>
            <person name="Lee S.S."/>
            <person name="Kim J."/>
            <person name="Numa H."/>
            <person name="Itoh T."/>
            <person name="Buell C.R."/>
            <person name="Matsumoto T."/>
        </authorList>
    </citation>
    <scope>NUCLEOTIDE SEQUENCE [LARGE SCALE GENOMIC DNA]</scope>
    <source>
        <strain evidence="3">cv. Nipponbare</strain>
    </source>
</reference>
<name>A0A0N7KQP2_ORYSJ</name>
<evidence type="ECO:0000256" key="1">
    <source>
        <dbReference type="SAM" id="MobiDB-lite"/>
    </source>
</evidence>
<dbReference type="InParanoid" id="A0A0N7KQP2"/>
<keyword evidence="3" id="KW-1185">Reference proteome</keyword>
<proteinExistence type="predicted"/>
<organism evidence="2 3">
    <name type="scientific">Oryza sativa subsp. japonica</name>
    <name type="common">Rice</name>
    <dbReference type="NCBI Taxonomy" id="39947"/>
    <lineage>
        <taxon>Eukaryota</taxon>
        <taxon>Viridiplantae</taxon>
        <taxon>Streptophyta</taxon>
        <taxon>Embryophyta</taxon>
        <taxon>Tracheophyta</taxon>
        <taxon>Spermatophyta</taxon>
        <taxon>Magnoliopsida</taxon>
        <taxon>Liliopsida</taxon>
        <taxon>Poales</taxon>
        <taxon>Poaceae</taxon>
        <taxon>BOP clade</taxon>
        <taxon>Oryzoideae</taxon>
        <taxon>Oryzeae</taxon>
        <taxon>Oryzinae</taxon>
        <taxon>Oryza</taxon>
        <taxon>Oryza sativa</taxon>
    </lineage>
</organism>
<evidence type="ECO:0000313" key="3">
    <source>
        <dbReference type="Proteomes" id="UP000059680"/>
    </source>
</evidence>
<dbReference type="Proteomes" id="UP000059680">
    <property type="component" value="Chromosome 9"/>
</dbReference>
<feature type="compositionally biased region" description="Basic residues" evidence="1">
    <location>
        <begin position="120"/>
        <end position="132"/>
    </location>
</feature>
<feature type="region of interest" description="Disordered" evidence="1">
    <location>
        <begin position="1"/>
        <end position="23"/>
    </location>
</feature>
<sequence>MRHPAIPKTVVCASSKPTKPPEMKPRLLASCNHPKADPRVAPSVESATNDWIDGTTRASPIPLRPLEIATYNSCERRHLVFTNNVDARKLVPTYAVPEKQAMRLTRGGALAGAGQDRRANPHRRQKRMRRCGVRAGDDGPLINGIGASPPAGDLARAPPPRRMTPAR</sequence>
<protein>
    <submittedName>
        <fullName evidence="2">Os09g0371150 protein</fullName>
    </submittedName>
</protein>
<evidence type="ECO:0000313" key="2">
    <source>
        <dbReference type="EMBL" id="BAT07770.1"/>
    </source>
</evidence>